<dbReference type="InParanoid" id="A0A6C2YM87"/>
<sequence length="60" mass="6676">MDFRPLNDTERERLMTALRGNAEKGQAVLVDPKDTSFAGTSDEVPEDDVINAIRSVPSHY</sequence>
<dbReference type="RefSeq" id="WP_162657249.1">
    <property type="nucleotide sequence ID" value="NZ_LR593887.1"/>
</dbReference>
<dbReference type="EMBL" id="LR593887">
    <property type="protein sequence ID" value="VTS00183.1"/>
    <property type="molecule type" value="Genomic_DNA"/>
</dbReference>
<name>A0A6C2YM87_9BACT</name>
<dbReference type="Proteomes" id="UP000464378">
    <property type="component" value="Chromosome"/>
</dbReference>
<dbReference type="KEGG" id="tim:GMBLW1_19280"/>
<proteinExistence type="predicted"/>
<keyword evidence="2" id="KW-1185">Reference proteome</keyword>
<gene>
    <name evidence="1" type="ORF">GMBLW1_19280</name>
</gene>
<evidence type="ECO:0000313" key="2">
    <source>
        <dbReference type="Proteomes" id="UP000464378"/>
    </source>
</evidence>
<reference evidence="1" key="1">
    <citation type="submission" date="2019-04" db="EMBL/GenBank/DDBJ databases">
        <authorList>
            <consortium name="Science for Life Laboratories"/>
        </authorList>
    </citation>
    <scope>NUCLEOTIDE SEQUENCE</scope>
    <source>
        <strain evidence="1">MBLW1</strain>
    </source>
</reference>
<evidence type="ECO:0000313" key="1">
    <source>
        <dbReference type="EMBL" id="VIP02032.1"/>
    </source>
</evidence>
<accession>A0A6C2YM87</accession>
<dbReference type="AlphaFoldDB" id="A0A6C2YM87"/>
<dbReference type="EMBL" id="LR586016">
    <property type="protein sequence ID" value="VIP02032.1"/>
    <property type="molecule type" value="Genomic_DNA"/>
</dbReference>
<protein>
    <submittedName>
        <fullName evidence="1">Hypothetical conserved protein</fullName>
    </submittedName>
</protein>
<organism evidence="1">
    <name type="scientific">Tuwongella immobilis</name>
    <dbReference type="NCBI Taxonomy" id="692036"/>
    <lineage>
        <taxon>Bacteria</taxon>
        <taxon>Pseudomonadati</taxon>
        <taxon>Planctomycetota</taxon>
        <taxon>Planctomycetia</taxon>
        <taxon>Gemmatales</taxon>
        <taxon>Gemmataceae</taxon>
        <taxon>Tuwongella</taxon>
    </lineage>
</organism>